<reference evidence="3 4" key="1">
    <citation type="journal article" date="2020" name="Cell">
        <title>Large-Scale Comparative Analyses of Tick Genomes Elucidate Their Genetic Diversity and Vector Capacities.</title>
        <authorList>
            <consortium name="Tick Genome and Microbiome Consortium (TIGMIC)"/>
            <person name="Jia N."/>
            <person name="Wang J."/>
            <person name="Shi W."/>
            <person name="Du L."/>
            <person name="Sun Y."/>
            <person name="Zhan W."/>
            <person name="Jiang J.F."/>
            <person name="Wang Q."/>
            <person name="Zhang B."/>
            <person name="Ji P."/>
            <person name="Bell-Sakyi L."/>
            <person name="Cui X.M."/>
            <person name="Yuan T.T."/>
            <person name="Jiang B.G."/>
            <person name="Yang W.F."/>
            <person name="Lam T.T."/>
            <person name="Chang Q.C."/>
            <person name="Ding S.J."/>
            <person name="Wang X.J."/>
            <person name="Zhu J.G."/>
            <person name="Ruan X.D."/>
            <person name="Zhao L."/>
            <person name="Wei J.T."/>
            <person name="Ye R.Z."/>
            <person name="Que T.C."/>
            <person name="Du C.H."/>
            <person name="Zhou Y.H."/>
            <person name="Cheng J.X."/>
            <person name="Dai P.F."/>
            <person name="Guo W.B."/>
            <person name="Han X.H."/>
            <person name="Huang E.J."/>
            <person name="Li L.F."/>
            <person name="Wei W."/>
            <person name="Gao Y.C."/>
            <person name="Liu J.Z."/>
            <person name="Shao H.Z."/>
            <person name="Wang X."/>
            <person name="Wang C.C."/>
            <person name="Yang T.C."/>
            <person name="Huo Q.B."/>
            <person name="Li W."/>
            <person name="Chen H.Y."/>
            <person name="Chen S.E."/>
            <person name="Zhou L.G."/>
            <person name="Ni X.B."/>
            <person name="Tian J.H."/>
            <person name="Sheng Y."/>
            <person name="Liu T."/>
            <person name="Pan Y.S."/>
            <person name="Xia L.Y."/>
            <person name="Li J."/>
            <person name="Zhao F."/>
            <person name="Cao W.C."/>
        </authorList>
    </citation>
    <scope>NUCLEOTIDE SEQUENCE [LARGE SCALE GENOMIC DNA]</scope>
    <source>
        <strain evidence="3">HaeL-2018</strain>
    </source>
</reference>
<accession>A0A9J6FPN2</accession>
<dbReference type="VEuPathDB" id="VectorBase:HLOH_052585"/>
<organism evidence="3 4">
    <name type="scientific">Haemaphysalis longicornis</name>
    <name type="common">Bush tick</name>
    <dbReference type="NCBI Taxonomy" id="44386"/>
    <lineage>
        <taxon>Eukaryota</taxon>
        <taxon>Metazoa</taxon>
        <taxon>Ecdysozoa</taxon>
        <taxon>Arthropoda</taxon>
        <taxon>Chelicerata</taxon>
        <taxon>Arachnida</taxon>
        <taxon>Acari</taxon>
        <taxon>Parasitiformes</taxon>
        <taxon>Ixodida</taxon>
        <taxon>Ixodoidea</taxon>
        <taxon>Ixodidae</taxon>
        <taxon>Haemaphysalinae</taxon>
        <taxon>Haemaphysalis</taxon>
    </lineage>
</organism>
<name>A0A9J6FPN2_HAELO</name>
<keyword evidence="4" id="KW-1185">Reference proteome</keyword>
<dbReference type="OMA" id="PAYNLEI"/>
<evidence type="ECO:0000256" key="1">
    <source>
        <dbReference type="SAM" id="Coils"/>
    </source>
</evidence>
<evidence type="ECO:0000313" key="3">
    <source>
        <dbReference type="EMBL" id="KAH9364384.1"/>
    </source>
</evidence>
<feature type="domain" description="FP protein C-terminal" evidence="2">
    <location>
        <begin position="210"/>
        <end position="260"/>
    </location>
</feature>
<gene>
    <name evidence="3" type="ORF">HPB48_016251</name>
</gene>
<dbReference type="Pfam" id="PF25298">
    <property type="entry name" value="Baculo_FP_2nd"/>
    <property type="match status" value="1"/>
</dbReference>
<feature type="coiled-coil region" evidence="1">
    <location>
        <begin position="56"/>
        <end position="90"/>
    </location>
</feature>
<dbReference type="InterPro" id="IPR004244">
    <property type="entry name" value="Transposase_22"/>
</dbReference>
<dbReference type="PANTHER" id="PTHR11505">
    <property type="entry name" value="L1 TRANSPOSABLE ELEMENT-RELATED"/>
    <property type="match status" value="1"/>
</dbReference>
<dbReference type="InterPro" id="IPR057251">
    <property type="entry name" value="FP_C"/>
</dbReference>
<dbReference type="AlphaFoldDB" id="A0A9J6FPN2"/>
<evidence type="ECO:0000259" key="2">
    <source>
        <dbReference type="Pfam" id="PF25298"/>
    </source>
</evidence>
<dbReference type="Proteomes" id="UP000821853">
    <property type="component" value="Chromosome 10"/>
</dbReference>
<dbReference type="EMBL" id="JABSTR010000002">
    <property type="protein sequence ID" value="KAH9364384.1"/>
    <property type="molecule type" value="Genomic_DNA"/>
</dbReference>
<keyword evidence="1" id="KW-0175">Coiled coil</keyword>
<protein>
    <recommendedName>
        <fullName evidence="2">FP protein C-terminal domain-containing protein</fullName>
    </recommendedName>
</protein>
<dbReference type="OrthoDB" id="6509011at2759"/>
<evidence type="ECO:0000313" key="4">
    <source>
        <dbReference type="Proteomes" id="UP000821853"/>
    </source>
</evidence>
<proteinExistence type="predicted"/>
<dbReference type="Gene3D" id="3.30.70.1820">
    <property type="entry name" value="L1 transposable element, RRM domain"/>
    <property type="match status" value="1"/>
</dbReference>
<comment type="caution">
    <text evidence="3">The sequence shown here is derived from an EMBL/GenBank/DDBJ whole genome shotgun (WGS) entry which is preliminary data.</text>
</comment>
<sequence length="269" mass="31427">MTKDFQKLFLDFKEEFLTEFKSFKDAMERALRSEDRGVRTEMDEMKVGLNHISKCLDEANERLKDTLKENKSLKKENEELRQRVYVLNRDLSECQTNLIKSEQYTRNKNLEVKGVIQEQSESIPEILKAIGKALGEPILPSDVDVCHRVPTKNKKESNIIVQFQRCEKRDKVLEKSRKTKLTNEGIGLRLAESTSESEDTPIFVNEHLCPYLKKLLGMAVARKREHNWRYVWTKKGRIFARRTDSSDVVSIQHESDLDKIISEIRSEHA</sequence>